<dbReference type="GO" id="GO:0004519">
    <property type="term" value="F:endonuclease activity"/>
    <property type="evidence" value="ECO:0007669"/>
    <property type="project" value="UniProtKB-KW"/>
</dbReference>
<gene>
    <name evidence="1" type="ORF">IAA97_01900</name>
</gene>
<proteinExistence type="predicted"/>
<accession>A0A9D9DZ57</accession>
<organism evidence="1 2">
    <name type="scientific">Candidatus Ornithospirochaeta stercoripullorum</name>
    <dbReference type="NCBI Taxonomy" id="2840899"/>
    <lineage>
        <taxon>Bacteria</taxon>
        <taxon>Pseudomonadati</taxon>
        <taxon>Spirochaetota</taxon>
        <taxon>Spirochaetia</taxon>
        <taxon>Spirochaetales</taxon>
        <taxon>Spirochaetaceae</taxon>
        <taxon>Spirochaetaceae incertae sedis</taxon>
        <taxon>Candidatus Ornithospirochaeta</taxon>
    </lineage>
</organism>
<keyword evidence="1" id="KW-0540">Nuclease</keyword>
<name>A0A9D9DZ57_9SPIO</name>
<keyword evidence="1" id="KW-0378">Hydrolase</keyword>
<reference evidence="1" key="1">
    <citation type="submission" date="2020-10" db="EMBL/GenBank/DDBJ databases">
        <authorList>
            <person name="Gilroy R."/>
        </authorList>
    </citation>
    <scope>NUCLEOTIDE SEQUENCE</scope>
    <source>
        <strain evidence="1">7293</strain>
    </source>
</reference>
<dbReference type="Proteomes" id="UP000823615">
    <property type="component" value="Unassembled WGS sequence"/>
</dbReference>
<sequence>MTDCENTPSIPDKTVDKVKIDKLPSDILEILLKDRTTGKNILWATDNYSSHGSAYKKDRPIEIPLITGHHSRLIKPRTMKSQREQTLRTRDMAETFTPSWICNKQNNLVDEAWFGKKDVFNTENDKSWTVSEGKITFPDIKGKSWHDYVKAPRMEMTCGEAPYLVSLYDTTTGEQIPISDRIGLLDRKLRIVDENTDSEEDWIKWTTEAYKATYGYEFQGDNLLLARENLMFSFIDYYQNRFSKLPDQALMEEIAVIISWNLWQMDGMKFVVPYSCVNETSIQPDLFGDVEETLLVCSGCRSGDIKAHNGIYCKIKDWSKNRVIKAVSLL</sequence>
<protein>
    <submittedName>
        <fullName evidence="1">Restriction endonuclease subunit M</fullName>
    </submittedName>
</protein>
<evidence type="ECO:0000313" key="2">
    <source>
        <dbReference type="Proteomes" id="UP000823615"/>
    </source>
</evidence>
<comment type="caution">
    <text evidence="1">The sequence shown here is derived from an EMBL/GenBank/DDBJ whole genome shotgun (WGS) entry which is preliminary data.</text>
</comment>
<dbReference type="EMBL" id="JADIMT010000031">
    <property type="protein sequence ID" value="MBO8435720.1"/>
    <property type="molecule type" value="Genomic_DNA"/>
</dbReference>
<dbReference type="AlphaFoldDB" id="A0A9D9DZ57"/>
<evidence type="ECO:0000313" key="1">
    <source>
        <dbReference type="EMBL" id="MBO8435720.1"/>
    </source>
</evidence>
<keyword evidence="1" id="KW-0255">Endonuclease</keyword>
<reference evidence="1" key="2">
    <citation type="journal article" date="2021" name="PeerJ">
        <title>Extensive microbial diversity within the chicken gut microbiome revealed by metagenomics and culture.</title>
        <authorList>
            <person name="Gilroy R."/>
            <person name="Ravi A."/>
            <person name="Getino M."/>
            <person name="Pursley I."/>
            <person name="Horton D.L."/>
            <person name="Alikhan N.F."/>
            <person name="Baker D."/>
            <person name="Gharbi K."/>
            <person name="Hall N."/>
            <person name="Watson M."/>
            <person name="Adriaenssens E.M."/>
            <person name="Foster-Nyarko E."/>
            <person name="Jarju S."/>
            <person name="Secka A."/>
            <person name="Antonio M."/>
            <person name="Oren A."/>
            <person name="Chaudhuri R.R."/>
            <person name="La Ragione R."/>
            <person name="Hildebrand F."/>
            <person name="Pallen M.J."/>
        </authorList>
    </citation>
    <scope>NUCLEOTIDE SEQUENCE</scope>
    <source>
        <strain evidence="1">7293</strain>
    </source>
</reference>